<sequence>MKSSRLRRRLLGTAAVAVLAGAGVLVGAPAAVAKANLLAIDKVTLHEPGLQVKVTYSCDTGIDHQLVANAIKLNQTGSDPSIAAATLKKNKLVCDYTNHTAQMTLRPAVASHFAKGDKVKVTIFYFDDDGFSYAHEEKVSVL</sequence>
<accession>A0A3S9YLB3</accession>
<evidence type="ECO:0000313" key="1">
    <source>
        <dbReference type="EMBL" id="AZS75863.1"/>
    </source>
</evidence>
<protein>
    <submittedName>
        <fullName evidence="1">Uncharacterized protein</fullName>
    </submittedName>
</protein>
<organism evidence="1 2">
    <name type="scientific">Streptomyces lydicus</name>
    <dbReference type="NCBI Taxonomy" id="47763"/>
    <lineage>
        <taxon>Bacteria</taxon>
        <taxon>Bacillati</taxon>
        <taxon>Actinomycetota</taxon>
        <taxon>Actinomycetes</taxon>
        <taxon>Kitasatosporales</taxon>
        <taxon>Streptomycetaceae</taxon>
        <taxon>Streptomyces</taxon>
    </lineage>
</organism>
<proteinExistence type="predicted"/>
<dbReference type="Proteomes" id="UP000275579">
    <property type="component" value="Chromosome"/>
</dbReference>
<dbReference type="InterPro" id="IPR006311">
    <property type="entry name" value="TAT_signal"/>
</dbReference>
<name>A0A3S9YLB3_9ACTN</name>
<reference evidence="1 2" key="1">
    <citation type="submission" date="2018-04" db="EMBL/GenBank/DDBJ databases">
        <title>Complete genome sequences of Streptomyces lydicus strain WYEC and characterization of antagonistic properties of biological control agents.</title>
        <authorList>
            <person name="Mariita R.M."/>
            <person name="Sello J.K."/>
        </authorList>
    </citation>
    <scope>NUCLEOTIDE SEQUENCE [LARGE SCALE GENOMIC DNA]</scope>
    <source>
        <strain evidence="1 2">WYEC 108</strain>
    </source>
</reference>
<dbReference type="AlphaFoldDB" id="A0A3S9YLB3"/>
<dbReference type="EMBL" id="CP029042">
    <property type="protein sequence ID" value="AZS75863.1"/>
    <property type="molecule type" value="Genomic_DNA"/>
</dbReference>
<gene>
    <name evidence="1" type="ORF">DDE74_37750</name>
</gene>
<dbReference type="PROSITE" id="PS51318">
    <property type="entry name" value="TAT"/>
    <property type="match status" value="1"/>
</dbReference>
<evidence type="ECO:0000313" key="2">
    <source>
        <dbReference type="Proteomes" id="UP000275579"/>
    </source>
</evidence>
<dbReference type="RefSeq" id="WP_127154573.1">
    <property type="nucleotide sequence ID" value="NZ_CP029042.1"/>
</dbReference>